<gene>
    <name evidence="1" type="ORF">Nkreftii_000619</name>
</gene>
<dbReference type="KEGG" id="nkf:Nkreftii_000619"/>
<name>A0A7S8FBM6_9BACT</name>
<evidence type="ECO:0000313" key="2">
    <source>
        <dbReference type="Proteomes" id="UP000593737"/>
    </source>
</evidence>
<proteinExistence type="predicted"/>
<protein>
    <submittedName>
        <fullName evidence="1">Uncharacterized protein</fullName>
    </submittedName>
</protein>
<organism evidence="1 2">
    <name type="scientific">Candidatus Nitrospira kreftii</name>
    <dbReference type="NCBI Taxonomy" id="2652173"/>
    <lineage>
        <taxon>Bacteria</taxon>
        <taxon>Pseudomonadati</taxon>
        <taxon>Nitrospirota</taxon>
        <taxon>Nitrospiria</taxon>
        <taxon>Nitrospirales</taxon>
        <taxon>Nitrospiraceae</taxon>
        <taxon>Nitrospira</taxon>
    </lineage>
</organism>
<reference evidence="1 2" key="1">
    <citation type="journal article" date="2020" name="ISME J.">
        <title>Enrichment and physiological characterization of a novel comammox Nitrospira indicates ammonium inhibition of complete nitrification.</title>
        <authorList>
            <person name="Sakoula D."/>
            <person name="Koch H."/>
            <person name="Frank J."/>
            <person name="Jetten M.S.M."/>
            <person name="van Kessel M.A.H.J."/>
            <person name="Lucker S."/>
        </authorList>
    </citation>
    <scope>NUCLEOTIDE SEQUENCE [LARGE SCALE GENOMIC DNA]</scope>
    <source>
        <strain evidence="1">Comreactor17</strain>
    </source>
</reference>
<evidence type="ECO:0000313" key="1">
    <source>
        <dbReference type="EMBL" id="QPD02845.1"/>
    </source>
</evidence>
<dbReference type="AlphaFoldDB" id="A0A7S8FBM6"/>
<accession>A0A7S8FBM6</accession>
<dbReference type="EMBL" id="CP047423">
    <property type="protein sequence ID" value="QPD02845.1"/>
    <property type="molecule type" value="Genomic_DNA"/>
</dbReference>
<dbReference type="Proteomes" id="UP000593737">
    <property type="component" value="Chromosome"/>
</dbReference>
<sequence>MLPVELLEDFNMFNLLDSENISVHDLFDSPGDLARLS</sequence>